<comment type="miscellaneous">
    <text evidence="11">In contrast to other lysine histone methyltransferases, it does not contain a SET domain, suggesting the existence of another mechanism for methylation of lysine residues of histones.</text>
</comment>
<dbReference type="GO" id="GO:0035097">
    <property type="term" value="C:histone methyltransferase complex"/>
    <property type="evidence" value="ECO:0007669"/>
    <property type="project" value="UniProtKB-ARBA"/>
</dbReference>
<feature type="compositionally biased region" description="Basic residues" evidence="13">
    <location>
        <begin position="973"/>
        <end position="982"/>
    </location>
</feature>
<feature type="compositionally biased region" description="Low complexity" evidence="13">
    <location>
        <begin position="916"/>
        <end position="933"/>
    </location>
</feature>
<evidence type="ECO:0000256" key="8">
    <source>
        <dbReference type="ARBA" id="ARBA00023242"/>
    </source>
</evidence>
<keyword evidence="4 11" id="KW-0489">Methyltransferase</keyword>
<dbReference type="Pfam" id="PF08123">
    <property type="entry name" value="DOT1"/>
    <property type="match status" value="1"/>
</dbReference>
<dbReference type="InterPro" id="IPR025789">
    <property type="entry name" value="DOT1_dom"/>
</dbReference>
<dbReference type="FunFam" id="3.40.50.150:FF:000033">
    <property type="entry name" value="Histone-lysine N-methyltransferase, H3 lysine-79 specific"/>
    <property type="match status" value="1"/>
</dbReference>
<dbReference type="GO" id="GO:0032259">
    <property type="term" value="P:methylation"/>
    <property type="evidence" value="ECO:0007669"/>
    <property type="project" value="UniProtKB-KW"/>
</dbReference>
<keyword evidence="5 11" id="KW-0808">Transferase</keyword>
<comment type="catalytic activity">
    <reaction evidence="10 11">
        <text>L-lysyl(79)-[histone H3] + 3 S-adenosyl-L-methionine = N(6),N(6),N(6)-trimethyl-L-lysyl(79)-[histone H3] + 3 S-adenosyl-L-homocysteine + 3 H(+)</text>
        <dbReference type="Rhea" id="RHEA:60328"/>
        <dbReference type="Rhea" id="RHEA-COMP:15549"/>
        <dbReference type="Rhea" id="RHEA-COMP:15552"/>
        <dbReference type="ChEBI" id="CHEBI:15378"/>
        <dbReference type="ChEBI" id="CHEBI:29969"/>
        <dbReference type="ChEBI" id="CHEBI:57856"/>
        <dbReference type="ChEBI" id="CHEBI:59789"/>
        <dbReference type="ChEBI" id="CHEBI:61961"/>
        <dbReference type="EC" id="2.1.1.360"/>
    </reaction>
</comment>
<dbReference type="AlphaFoldDB" id="A0ABD0TPS6"/>
<keyword evidence="12" id="KW-0175">Coiled coil</keyword>
<feature type="compositionally biased region" description="Polar residues" evidence="13">
    <location>
        <begin position="368"/>
        <end position="377"/>
    </location>
</feature>
<dbReference type="EMBL" id="JBEDNZ010000002">
    <property type="protein sequence ID" value="KAL0851299.1"/>
    <property type="molecule type" value="Genomic_DNA"/>
</dbReference>
<reference evidence="15 16" key="1">
    <citation type="submission" date="2024-06" db="EMBL/GenBank/DDBJ databases">
        <title>A chromosome-level genome assembly of beet webworm, Loxostege sticticalis.</title>
        <authorList>
            <person name="Zhang Y."/>
        </authorList>
    </citation>
    <scope>NUCLEOTIDE SEQUENCE [LARGE SCALE GENOMIC DNA]</scope>
    <source>
        <strain evidence="15">AQ028</strain>
        <tissue evidence="15">Male pupae</tissue>
    </source>
</reference>
<dbReference type="FunFam" id="1.10.260.60:FF:000001">
    <property type="entry name" value="Histone-lysine N-methyltransferase, H3 lysine-79 specific"/>
    <property type="match status" value="1"/>
</dbReference>
<keyword evidence="8 11" id="KW-0539">Nucleus</keyword>
<evidence type="ECO:0000313" key="16">
    <source>
        <dbReference type="Proteomes" id="UP001549921"/>
    </source>
</evidence>
<feature type="region of interest" description="Disordered" evidence="13">
    <location>
        <begin position="1169"/>
        <end position="1194"/>
    </location>
</feature>
<dbReference type="Proteomes" id="UP001549921">
    <property type="component" value="Unassembled WGS sequence"/>
</dbReference>
<feature type="compositionally biased region" description="Basic and acidic residues" evidence="13">
    <location>
        <begin position="1169"/>
        <end position="1178"/>
    </location>
</feature>
<evidence type="ECO:0000256" key="5">
    <source>
        <dbReference type="ARBA" id="ARBA00022679"/>
    </source>
</evidence>
<protein>
    <recommendedName>
        <fullName evidence="3 11">Histone-lysine N-methyltransferase, H3 lysine-79 specific</fullName>
        <ecNumber evidence="2 11">2.1.1.360</ecNumber>
    </recommendedName>
    <alternativeName>
        <fullName evidence="9 11">Histone H3-K79 methyltransferase</fullName>
    </alternativeName>
</protein>
<dbReference type="CDD" id="cd20902">
    <property type="entry name" value="CC_DOT1L"/>
    <property type="match status" value="1"/>
</dbReference>
<dbReference type="Gene3D" id="1.10.260.60">
    <property type="match status" value="1"/>
</dbReference>
<evidence type="ECO:0000256" key="10">
    <source>
        <dbReference type="ARBA" id="ARBA00047770"/>
    </source>
</evidence>
<dbReference type="GO" id="GO:0140956">
    <property type="term" value="F:histone H3K79 trimethyltransferase activity"/>
    <property type="evidence" value="ECO:0007669"/>
    <property type="project" value="UniProtKB-EC"/>
</dbReference>
<feature type="compositionally biased region" description="Basic and acidic residues" evidence="13">
    <location>
        <begin position="983"/>
        <end position="992"/>
    </location>
</feature>
<dbReference type="Gene3D" id="3.40.50.150">
    <property type="entry name" value="Vaccinia Virus protein VP39"/>
    <property type="match status" value="1"/>
</dbReference>
<dbReference type="PANTHER" id="PTHR21451:SF0">
    <property type="entry name" value="HISTONE-LYSINE N-METHYLTRANSFERASE, H3 LYSINE-79 SPECIFIC"/>
    <property type="match status" value="1"/>
</dbReference>
<name>A0ABD0TPS6_LOXSC</name>
<evidence type="ECO:0000259" key="14">
    <source>
        <dbReference type="PROSITE" id="PS51569"/>
    </source>
</evidence>
<feature type="compositionally biased region" description="Pro residues" evidence="13">
    <location>
        <begin position="835"/>
        <end position="847"/>
    </location>
</feature>
<dbReference type="InterPro" id="IPR030445">
    <property type="entry name" value="H3-K79_meTrfase"/>
</dbReference>
<evidence type="ECO:0000256" key="1">
    <source>
        <dbReference type="ARBA" id="ARBA00004123"/>
    </source>
</evidence>
<comment type="function">
    <text evidence="11">Histone methyltransferase that specifically trimethylates histone H3 to form H3K79me3. This methylation is required for telomere silencing and for the pachytene checkpoint during the meiotic cell cycle by allowing the recruitment of RAD9 to double strand breaks. Nucleosomes are preferred as substrate compared to free histone.</text>
</comment>
<proteinExistence type="inferred from homology"/>
<evidence type="ECO:0000256" key="13">
    <source>
        <dbReference type="SAM" id="MobiDB-lite"/>
    </source>
</evidence>
<feature type="compositionally biased region" description="Basic and acidic residues" evidence="13">
    <location>
        <begin position="756"/>
        <end position="767"/>
    </location>
</feature>
<comment type="subcellular location">
    <subcellularLocation>
        <location evidence="1 11">Nucleus</location>
    </subcellularLocation>
</comment>
<dbReference type="InterPro" id="IPR029063">
    <property type="entry name" value="SAM-dependent_MTases_sf"/>
</dbReference>
<comment type="similarity">
    <text evidence="11">Belongs to the class I-like SAM-binding methyltransferase superfamily. DOT1 family.</text>
</comment>
<sequence>MALDLRLHSPAGAEPIVYTWPLTSGHGSEKHDGALEIVETIKWVCDDLPEMKAALENNILCDFDTHSYESMRALCDRFNRAIDSVVALEKGTSLPAQRLNKYPSRGLLKHILQQTYNQAVSDPDKLNQYEPFSPEVYGETSYELVCQMIDQIEITAEDVFVDLGSGVGQVVLQMAAATPCRICFGVEKAEVPSKYAESMDFNFRTLMRWYGKKFGEYKLIKGDFLMDEHREKINAATIVFVNNFAFGPNVDHQLKERFADLKDGAKIVSSKSFCPLNFRITDRNLSDIGTIMHVSEMSPLKGSVSWTGKPVSYYLHIIDRTKLERYFQRLKNPKLKVSKRGVQEEGETSGKRNLSAPPTRQPTPDLLNGNSNHSTGSLPERRRKVAVQRPVRGENGRTRARAAVAKRRVARRSTDESDEESSGTDDAPPGPEPAPREWGAPWASSSDSNRSRRSASKRSASAGGARRRAAARAKRRRAAPAAIAGLDLLHSTTLASTAHTGTVTAPPPGCVEQRLSALGVQLQPAERLHSELDIPRSPTTPYSLQLLLDMFRDQYLAFINRMNSPEYALEIRHQIDKEKERNQKLKSRASQLDKQINVLISDSVALLKARMSELGIHANNTVDLLAKAKEIVGRHKELQSKASKLQAQVNSIEAEQAILVKQRTFEITEKYRQLGHIPPDAEITQSIAHDCILKEISATLAHRKRLHAQVGHLQNEIMQMERASEQQKVVTSSVPVATVKPHTVNSKPRKSREHRSRSQEWPDVPDVGKIEEQNPEILAQKILETGRQIEAGKISKPNVIVNGYVREVDRHIDLHRQQKGGMQPKVGPVQRAPAAGPPRAPQPPPLAPRHSPVKPQKPLNVVSKVQESPKVINFEDRLKSIITSVLNEDQEQRKAARQTTPNHAYANGYVRPTAAAAAHPAQNAHGAHAAYARPPAPPAPPPAPPAAAFVRAAARDYRRERYQYERHREPPRHAAHPAHAPHPHLDPRPPELRQHHVAQPDYTQVSPAKLALRRHLSQERLAAPGARTIGDLVNGEIERTLEISNQSIINATVNLSARYHEPAATHQPLEGLAACLQARVLASEYWRGRNGATAGAGGGGGAAGEPEDARRRTPPLDPHSNTSTPLVDELPDSARPADGEGAEEVDESKWQDRIAFRFDQIISFASTAMEDKRRRSDEACNTSPDSGIGHGEAARGAARAAEAAGGGAAAAAAGGAAGGGSETRSPSPLPAHHFKKRFFRRERWGAWSGAPPPAAVDWERPAM</sequence>
<feature type="coiled-coil region" evidence="12">
    <location>
        <begin position="628"/>
        <end position="655"/>
    </location>
</feature>
<evidence type="ECO:0000313" key="15">
    <source>
        <dbReference type="EMBL" id="KAL0851299.1"/>
    </source>
</evidence>
<evidence type="ECO:0000256" key="9">
    <source>
        <dbReference type="ARBA" id="ARBA00029821"/>
    </source>
</evidence>
<dbReference type="EC" id="2.1.1.360" evidence="2 11"/>
<feature type="coiled-coil region" evidence="12">
    <location>
        <begin position="568"/>
        <end position="602"/>
    </location>
</feature>
<evidence type="ECO:0000256" key="11">
    <source>
        <dbReference type="RuleBase" id="RU271113"/>
    </source>
</evidence>
<evidence type="ECO:0000256" key="3">
    <source>
        <dbReference type="ARBA" id="ARBA00020987"/>
    </source>
</evidence>
<keyword evidence="6 11" id="KW-0949">S-adenosyl-L-methionine</keyword>
<feature type="compositionally biased region" description="Basic residues" evidence="13">
    <location>
        <begin position="465"/>
        <end position="477"/>
    </location>
</feature>
<feature type="domain" description="DOT1" evidence="14">
    <location>
        <begin position="14"/>
        <end position="331"/>
    </location>
</feature>
<evidence type="ECO:0000256" key="6">
    <source>
        <dbReference type="ARBA" id="ARBA00022691"/>
    </source>
</evidence>
<dbReference type="SUPFAM" id="SSF53335">
    <property type="entry name" value="S-adenosyl-L-methionine-dependent methyltransferases"/>
    <property type="match status" value="1"/>
</dbReference>
<dbReference type="PANTHER" id="PTHR21451">
    <property type="entry name" value="HISTONE H3 METHYLTRANSFERASE"/>
    <property type="match status" value="1"/>
</dbReference>
<feature type="region of interest" description="Disordered" evidence="13">
    <location>
        <begin position="1211"/>
        <end position="1234"/>
    </location>
</feature>
<evidence type="ECO:0000256" key="7">
    <source>
        <dbReference type="ARBA" id="ARBA00022853"/>
    </source>
</evidence>
<feature type="region of interest" description="Disordered" evidence="13">
    <location>
        <begin position="965"/>
        <end position="992"/>
    </location>
</feature>
<feature type="compositionally biased region" description="Gly residues" evidence="13">
    <location>
        <begin position="1094"/>
        <end position="1103"/>
    </location>
</feature>
<dbReference type="PROSITE" id="PS51569">
    <property type="entry name" value="DOT1"/>
    <property type="match status" value="1"/>
</dbReference>
<feature type="region of interest" description="Disordered" evidence="13">
    <location>
        <begin position="816"/>
        <end position="856"/>
    </location>
</feature>
<feature type="region of interest" description="Disordered" evidence="13">
    <location>
        <begin position="916"/>
        <end position="946"/>
    </location>
</feature>
<feature type="compositionally biased region" description="Pro residues" evidence="13">
    <location>
        <begin position="934"/>
        <end position="945"/>
    </location>
</feature>
<feature type="region of interest" description="Disordered" evidence="13">
    <location>
        <begin position="742"/>
        <end position="767"/>
    </location>
</feature>
<feature type="compositionally biased region" description="Basic residues" evidence="13">
    <location>
        <begin position="398"/>
        <end position="411"/>
    </location>
</feature>
<gene>
    <name evidence="15" type="ORF">ABMA28_007128</name>
</gene>
<feature type="region of interest" description="Disordered" evidence="13">
    <location>
        <begin position="1090"/>
        <end position="1148"/>
    </location>
</feature>
<accession>A0ABD0TPS6</accession>
<keyword evidence="7 11" id="KW-0156">Chromatin regulator</keyword>
<dbReference type="CDD" id="cd02440">
    <property type="entry name" value="AdoMet_MTases"/>
    <property type="match status" value="1"/>
</dbReference>
<feature type="region of interest" description="Disordered" evidence="13">
    <location>
        <begin position="336"/>
        <end position="477"/>
    </location>
</feature>
<organism evidence="15 16">
    <name type="scientific">Loxostege sticticalis</name>
    <name type="common">Beet webworm moth</name>
    <dbReference type="NCBI Taxonomy" id="481309"/>
    <lineage>
        <taxon>Eukaryota</taxon>
        <taxon>Metazoa</taxon>
        <taxon>Ecdysozoa</taxon>
        <taxon>Arthropoda</taxon>
        <taxon>Hexapoda</taxon>
        <taxon>Insecta</taxon>
        <taxon>Pterygota</taxon>
        <taxon>Neoptera</taxon>
        <taxon>Endopterygota</taxon>
        <taxon>Lepidoptera</taxon>
        <taxon>Glossata</taxon>
        <taxon>Ditrysia</taxon>
        <taxon>Pyraloidea</taxon>
        <taxon>Crambidae</taxon>
        <taxon>Pyraustinae</taxon>
        <taxon>Loxostege</taxon>
    </lineage>
</organism>
<comment type="caution">
    <text evidence="15">The sequence shown here is derived from an EMBL/GenBank/DDBJ whole genome shotgun (WGS) entry which is preliminary data.</text>
</comment>
<evidence type="ECO:0000256" key="12">
    <source>
        <dbReference type="SAM" id="Coils"/>
    </source>
</evidence>
<evidence type="ECO:0000256" key="4">
    <source>
        <dbReference type="ARBA" id="ARBA00022603"/>
    </source>
</evidence>
<evidence type="ECO:0000256" key="2">
    <source>
        <dbReference type="ARBA" id="ARBA00012190"/>
    </source>
</evidence>